<dbReference type="RefSeq" id="WP_153234344.1">
    <property type="nucleotide sequence ID" value="NZ_WINI01000004.1"/>
</dbReference>
<evidence type="ECO:0000313" key="1">
    <source>
        <dbReference type="EMBL" id="MQR00715.1"/>
    </source>
</evidence>
<reference evidence="1 2" key="1">
    <citation type="submission" date="2019-10" db="EMBL/GenBank/DDBJ databases">
        <title>Glaciimonas soli sp. nov., a psychrophilic bacterium isolated from the forest soil of a high elevation mountain in Taiwan.</title>
        <authorList>
            <person name="Wang L.-T."/>
            <person name="Shieh W.Y."/>
        </authorList>
    </citation>
    <scope>NUCLEOTIDE SEQUENCE [LARGE SCALE GENOMIC DNA]</scope>
    <source>
        <strain evidence="1 2">GS1</strain>
    </source>
</reference>
<keyword evidence="2" id="KW-1185">Reference proteome</keyword>
<evidence type="ECO:0000313" key="2">
    <source>
        <dbReference type="Proteomes" id="UP000451565"/>
    </source>
</evidence>
<gene>
    <name evidence="1" type="ORF">GEV47_08475</name>
</gene>
<name>A0A843YMM8_9BURK</name>
<protein>
    <submittedName>
        <fullName evidence="1">Uncharacterized protein</fullName>
    </submittedName>
</protein>
<dbReference type="AlphaFoldDB" id="A0A843YMM8"/>
<dbReference type="EMBL" id="WINI01000004">
    <property type="protein sequence ID" value="MQR00715.1"/>
    <property type="molecule type" value="Genomic_DNA"/>
</dbReference>
<sequence>MPYSIDSKLGELLDNEATKAILEKYMPDINEHPQLSMGRGFPLMAVIKFVGLAIPKGQLEIIDAELRTLG</sequence>
<organism evidence="1 2">
    <name type="scientific">Glaciimonas soli</name>
    <dbReference type="NCBI Taxonomy" id="2590999"/>
    <lineage>
        <taxon>Bacteria</taxon>
        <taxon>Pseudomonadati</taxon>
        <taxon>Pseudomonadota</taxon>
        <taxon>Betaproteobacteria</taxon>
        <taxon>Burkholderiales</taxon>
        <taxon>Oxalobacteraceae</taxon>
        <taxon>Glaciimonas</taxon>
    </lineage>
</organism>
<proteinExistence type="predicted"/>
<accession>A0A843YMM8</accession>
<comment type="caution">
    <text evidence="1">The sequence shown here is derived from an EMBL/GenBank/DDBJ whole genome shotgun (WGS) entry which is preliminary data.</text>
</comment>
<dbReference type="OrthoDB" id="8778897at2"/>
<dbReference type="Proteomes" id="UP000451565">
    <property type="component" value="Unassembled WGS sequence"/>
</dbReference>